<dbReference type="EMBL" id="BQKY01000004">
    <property type="protein sequence ID" value="GJN89272.1"/>
    <property type="molecule type" value="Genomic_DNA"/>
</dbReference>
<evidence type="ECO:0000313" key="2">
    <source>
        <dbReference type="EMBL" id="GJN89272.1"/>
    </source>
</evidence>
<feature type="compositionally biased region" description="Acidic residues" evidence="1">
    <location>
        <begin position="732"/>
        <end position="750"/>
    </location>
</feature>
<feature type="region of interest" description="Disordered" evidence="1">
    <location>
        <begin position="724"/>
        <end position="764"/>
    </location>
</feature>
<dbReference type="AlphaFoldDB" id="A0AAV5GJP6"/>
<proteinExistence type="predicted"/>
<organism evidence="2 3">
    <name type="scientific">Rhodotorula paludigena</name>
    <dbReference type="NCBI Taxonomy" id="86838"/>
    <lineage>
        <taxon>Eukaryota</taxon>
        <taxon>Fungi</taxon>
        <taxon>Dikarya</taxon>
        <taxon>Basidiomycota</taxon>
        <taxon>Pucciniomycotina</taxon>
        <taxon>Microbotryomycetes</taxon>
        <taxon>Sporidiobolales</taxon>
        <taxon>Sporidiobolaceae</taxon>
        <taxon>Rhodotorula</taxon>
    </lineage>
</organism>
<gene>
    <name evidence="2" type="ORF">Rhopal_002251-T1</name>
</gene>
<keyword evidence="3" id="KW-1185">Reference proteome</keyword>
<evidence type="ECO:0000313" key="3">
    <source>
        <dbReference type="Proteomes" id="UP001342314"/>
    </source>
</evidence>
<feature type="compositionally biased region" description="Low complexity" evidence="1">
    <location>
        <begin position="102"/>
        <end position="117"/>
    </location>
</feature>
<accession>A0AAV5GJP6</accession>
<dbReference type="PANTHER" id="PTHR39214">
    <property type="entry name" value="MICROBODY (PEROXISOME) BIOGENESIS PROTEIN PEROXIN 8 (EUROFUNG)"/>
    <property type="match status" value="1"/>
</dbReference>
<feature type="region of interest" description="Disordered" evidence="1">
    <location>
        <begin position="607"/>
        <end position="640"/>
    </location>
</feature>
<dbReference type="PANTHER" id="PTHR39214:SF1">
    <property type="entry name" value="MICROBODY (PEROXISOME) BIOGENESIS PROTEIN PEROXIN 8 (EUROFUNG)"/>
    <property type="match status" value="1"/>
</dbReference>
<feature type="compositionally biased region" description="Polar residues" evidence="1">
    <location>
        <begin position="616"/>
        <end position="627"/>
    </location>
</feature>
<dbReference type="InterPro" id="IPR055334">
    <property type="entry name" value="PEX8-like"/>
</dbReference>
<evidence type="ECO:0000256" key="1">
    <source>
        <dbReference type="SAM" id="MobiDB-lite"/>
    </source>
</evidence>
<feature type="compositionally biased region" description="Gly residues" evidence="1">
    <location>
        <begin position="118"/>
        <end position="128"/>
    </location>
</feature>
<dbReference type="Proteomes" id="UP001342314">
    <property type="component" value="Unassembled WGS sequence"/>
</dbReference>
<protein>
    <submittedName>
        <fullName evidence="2">Uncharacterized protein</fullName>
    </submittedName>
</protein>
<name>A0AAV5GJP6_9BASI</name>
<feature type="region of interest" description="Disordered" evidence="1">
    <location>
        <begin position="97"/>
        <end position="128"/>
    </location>
</feature>
<sequence length="764" mass="81247">MAAHDPTLLLQDLLSPPSSSAPPADLLRLAAYHLATVPLAAPHLALVSLVARYTAASPAIWAAPAKEPRDEWDRHVLAFQSAQQAVLLRLDALARPPSPADTAGSSSASAGTSKSGRGAAGGKGGGGGWSARRAAQTFLRELLDGLSAGSDNGGEWPLVRLAMVSGVLSALQEWKRRKEKLWVGGGNGVDRAQREVAKAWDEVLKRVRAQHVHVEVLAREWPAAALLNLLTDSFAAVFAHGNAFTEPPLAADINVTGEGLVWTSGSPSHQRISALVQQPLFIVLGPLSRALGRSLEATAQTARSSATTQAESSLAAIHRFSTSLVALASSLNAGWSSTPWADLTGDDGLAPPTRAETAPWTLLKTLLFAQTLVYSSLLEVVTSSSSSSSTPTPLQRQLASEAVRALAKTYFVALRFGQSGFEAWRAVLAGLVDVAAAPALAGAEVSPAEALVRALEAPKGTANGAGHASAMQRAEVTFWMNTAEQVMLELGDEYVETRVLRGCRPYLDDAMYRDTFEAAHAVVLAVFSAGKRCVAEVAPWYIALLPRIYPSLLSASQLRLAYSTTIGAVSKTEDALAWWCIEELLAQIEALPVATLSVVPEAPVRPPLRDLAEDTPPSSIADVNSASPVEATDVNPATPVSPLETRALTLPRGAYLLVLPSLLPAVNLVLFSPLLTQVERLIRLEPIGHDGRNALVESTFEMLGVGMDAVKRAEGTEWWLKHGKGLMRGGPLDDEDDAEREEEQDKEGEQEERRNVTEALSAKL</sequence>
<reference evidence="2 3" key="1">
    <citation type="submission" date="2021-12" db="EMBL/GenBank/DDBJ databases">
        <title>High titer production of polyol ester of fatty acids by Rhodotorula paludigena BS15 towards product separation-free biomass refinery.</title>
        <authorList>
            <person name="Mano J."/>
            <person name="Ono H."/>
            <person name="Tanaka T."/>
            <person name="Naito K."/>
            <person name="Sushida H."/>
            <person name="Ike M."/>
            <person name="Tokuyasu K."/>
            <person name="Kitaoka M."/>
        </authorList>
    </citation>
    <scope>NUCLEOTIDE SEQUENCE [LARGE SCALE GENOMIC DNA]</scope>
    <source>
        <strain evidence="2 3">BS15</strain>
    </source>
</reference>
<comment type="caution">
    <text evidence="2">The sequence shown here is derived from an EMBL/GenBank/DDBJ whole genome shotgun (WGS) entry which is preliminary data.</text>
</comment>